<feature type="region of interest" description="Disordered" evidence="1">
    <location>
        <begin position="1165"/>
        <end position="1188"/>
    </location>
</feature>
<evidence type="ECO:0000313" key="3">
    <source>
        <dbReference type="EMBL" id="KAJ9601393.1"/>
    </source>
</evidence>
<feature type="compositionally biased region" description="Polar residues" evidence="1">
    <location>
        <begin position="33"/>
        <end position="53"/>
    </location>
</feature>
<protein>
    <submittedName>
        <fullName evidence="3">Uncharacterized protein</fullName>
    </submittedName>
</protein>
<feature type="compositionally biased region" description="Basic and acidic residues" evidence="1">
    <location>
        <begin position="1569"/>
        <end position="1597"/>
    </location>
</feature>
<feature type="compositionally biased region" description="Basic and acidic residues" evidence="1">
    <location>
        <begin position="845"/>
        <end position="858"/>
    </location>
</feature>
<feature type="region of interest" description="Disordered" evidence="1">
    <location>
        <begin position="1205"/>
        <end position="1295"/>
    </location>
</feature>
<feature type="compositionally biased region" description="Polar residues" evidence="1">
    <location>
        <begin position="821"/>
        <end position="839"/>
    </location>
</feature>
<feature type="region of interest" description="Disordered" evidence="1">
    <location>
        <begin position="1481"/>
        <end position="1505"/>
    </location>
</feature>
<comment type="caution">
    <text evidence="3">The sequence shown here is derived from an EMBL/GenBank/DDBJ whole genome shotgun (WGS) entry which is preliminary data.</text>
</comment>
<evidence type="ECO:0000256" key="1">
    <source>
        <dbReference type="SAM" id="MobiDB-lite"/>
    </source>
</evidence>
<feature type="compositionally biased region" description="Polar residues" evidence="1">
    <location>
        <begin position="154"/>
        <end position="169"/>
    </location>
</feature>
<feature type="region of interest" description="Disordered" evidence="1">
    <location>
        <begin position="384"/>
        <end position="432"/>
    </location>
</feature>
<feature type="signal peptide" evidence="2">
    <location>
        <begin position="1"/>
        <end position="23"/>
    </location>
</feature>
<feature type="region of interest" description="Disordered" evidence="1">
    <location>
        <begin position="1064"/>
        <end position="1094"/>
    </location>
</feature>
<feature type="region of interest" description="Disordered" evidence="1">
    <location>
        <begin position="1622"/>
        <end position="1643"/>
    </location>
</feature>
<feature type="compositionally biased region" description="Acidic residues" evidence="1">
    <location>
        <begin position="137"/>
        <end position="146"/>
    </location>
</feature>
<reference evidence="3" key="2">
    <citation type="submission" date="2023-05" db="EMBL/GenBank/DDBJ databases">
        <authorList>
            <person name="Fouks B."/>
        </authorList>
    </citation>
    <scope>NUCLEOTIDE SEQUENCE</scope>
    <source>
        <strain evidence="3">Stay&amp;Tobe</strain>
        <tissue evidence="3">Testes</tissue>
    </source>
</reference>
<feature type="compositionally biased region" description="Polar residues" evidence="1">
    <location>
        <begin position="223"/>
        <end position="232"/>
    </location>
</feature>
<evidence type="ECO:0000313" key="4">
    <source>
        <dbReference type="Proteomes" id="UP001233999"/>
    </source>
</evidence>
<organism evidence="3 4">
    <name type="scientific">Diploptera punctata</name>
    <name type="common">Pacific beetle cockroach</name>
    <dbReference type="NCBI Taxonomy" id="6984"/>
    <lineage>
        <taxon>Eukaryota</taxon>
        <taxon>Metazoa</taxon>
        <taxon>Ecdysozoa</taxon>
        <taxon>Arthropoda</taxon>
        <taxon>Hexapoda</taxon>
        <taxon>Insecta</taxon>
        <taxon>Pterygota</taxon>
        <taxon>Neoptera</taxon>
        <taxon>Polyneoptera</taxon>
        <taxon>Dictyoptera</taxon>
        <taxon>Blattodea</taxon>
        <taxon>Blaberoidea</taxon>
        <taxon>Blaberidae</taxon>
        <taxon>Diplopterinae</taxon>
        <taxon>Diploptera</taxon>
    </lineage>
</organism>
<dbReference type="EMBL" id="JASPKZ010000018">
    <property type="protein sequence ID" value="KAJ9601393.1"/>
    <property type="molecule type" value="Genomic_DNA"/>
</dbReference>
<feature type="compositionally biased region" description="Low complexity" evidence="1">
    <location>
        <begin position="1483"/>
        <end position="1496"/>
    </location>
</feature>
<feature type="region of interest" description="Disordered" evidence="1">
    <location>
        <begin position="481"/>
        <end position="500"/>
    </location>
</feature>
<feature type="compositionally biased region" description="Polar residues" evidence="1">
    <location>
        <begin position="410"/>
        <end position="429"/>
    </location>
</feature>
<name>A0AAD8ESP4_DIPPU</name>
<keyword evidence="4" id="KW-1185">Reference proteome</keyword>
<feature type="region of interest" description="Disordered" evidence="1">
    <location>
        <begin position="107"/>
        <end position="169"/>
    </location>
</feature>
<evidence type="ECO:0000256" key="2">
    <source>
        <dbReference type="SAM" id="SignalP"/>
    </source>
</evidence>
<feature type="compositionally biased region" description="Polar residues" evidence="1">
    <location>
        <begin position="1205"/>
        <end position="1216"/>
    </location>
</feature>
<feature type="region of interest" description="Disordered" evidence="1">
    <location>
        <begin position="27"/>
        <end position="69"/>
    </location>
</feature>
<feature type="compositionally biased region" description="Low complexity" evidence="1">
    <location>
        <begin position="1235"/>
        <end position="1247"/>
    </location>
</feature>
<feature type="chain" id="PRO_5041977039" evidence="2">
    <location>
        <begin position="24"/>
        <end position="1643"/>
    </location>
</feature>
<feature type="region of interest" description="Disordered" evidence="1">
    <location>
        <begin position="1563"/>
        <end position="1602"/>
    </location>
</feature>
<reference evidence="3" key="1">
    <citation type="journal article" date="2023" name="IScience">
        <title>Live-bearing cockroach genome reveals convergent evolutionary mechanisms linked to viviparity in insects and beyond.</title>
        <authorList>
            <person name="Fouks B."/>
            <person name="Harrison M.C."/>
            <person name="Mikhailova A.A."/>
            <person name="Marchal E."/>
            <person name="English S."/>
            <person name="Carruthers M."/>
            <person name="Jennings E.C."/>
            <person name="Chiamaka E.L."/>
            <person name="Frigard R.A."/>
            <person name="Pippel M."/>
            <person name="Attardo G.M."/>
            <person name="Benoit J.B."/>
            <person name="Bornberg-Bauer E."/>
            <person name="Tobe S.S."/>
        </authorList>
    </citation>
    <scope>NUCLEOTIDE SEQUENCE</scope>
    <source>
        <strain evidence="3">Stay&amp;Tobe</strain>
    </source>
</reference>
<accession>A0AAD8ESP4</accession>
<keyword evidence="2" id="KW-0732">Signal</keyword>
<proteinExistence type="predicted"/>
<sequence>MANVLTVATFLVLSCLFCGFSTAENSRKDEEFNNTSTTEVRSKEILSTPSTQKYENENETIPEPSALLSDSSGYRMPGIFDFNGGEPFYLEKDPVTGAVNFSVKTATTHNEEEEENNMTGPSLKNHKISETQNSDDYYYDDDEPEDGIDRRDSNLYNSEYNSQNNLNPSKLYSSSFNGVHTNKEHNQKYTSTYNNKFPLISSSYANTKFQGTGSANKNHRPYVTSSTQSPSYYTIRPQPHFSTGIPFRGTVKYSSTLTTSSKPPRGNDITITEATIKFSSTTEDYVDYDIQNHTAQHNIQQDTDSFFITNKQPSVQTEIDEETDNYAEEIQNNQPTSVGLKEKPNVSVITPEYSDSLFSIKTTPGPIDYEDDYDSDDSSGFSLAALFGYGKPSSPKGGKRPQTDEKKQQEPVQDQIYQQNPIRDSNQQYGKPVQDQIYQQNPTRDSNHQHEKPVQDQIYQQNPMQDSNQQYIKPVQETINHQKPTQDKKQPELQDQEDSEKYELPSLSMLQTFPTSQSSYVTSVTSNLPSVTKDNSKYNEQNFISKSNQTSSQSQTTIRATTHILPITSTQAPGIIYSEADTVRPLNYETSLPLNVPVQSNYKPFPTQSPQIHNSPTFPAHSENYQPNITKITLNSAPKLPQTVNTNYKPNSNQQQVQYSNFFEVNTERNKPYGSYAEEPFRPIFGPGELDERPLLHRPEHQALVDSANKDKNSNGISSSGTVNIVSKPPIIENVNIPNESPSRWSYPHNDGTSTFFQLPPQEKQKQSTINPIVNSGNGRPRPQLQITSFIETPVNQNFKINSQQKPVLTFDTSAPVRNPIPNQTRIPANTNDNQNTPGALQFQDHTKTGQTKGDKGHVIFPDSISEEAKPQVDIVKRPTAALPERETNLNPKDRYNQLPSISQPDYQESGPNLHQSVTRLTNKNPAPIIHDMIKEPAQVLRPPAEPEEFKKSSTSLPHWESRPPFSHLPSSQTARPKHDPAPYKYVQSPQNSGSDFHTQAHFVPEAPLQANRPQPVSKNPNLPNILPHFRPNAKISHIHIENGGGVQAHTYFGNPRQPLLERPSRRPSSEIMGHLHPPPPPYRRRVNRNDTPGSQDIFPFEKIPPQPPAVIQQRPLVHRRTGPHVTDESDSQLQVATLQMMQQHQHQQQKSHYLSRPLAARDDFPHSQEELSPPVHLKYPSGSSLDTEASEKHPVFVVYPVNSSPVNIRNESPDNSGVVVGTRGPQRPVPPSNLDSDGGVSLSSDDIAPLPFLSHKNQKPILQRPSDRLDNISNGSTVKRPTAVDFPYPLEKPDTLIEDDKSEEEYVDETNQEKSSTFVDNTQVHRYDNEFSIVNEGLEAEVHNSKIEKPGSDNAEINIIPYLQDYVPVATKKPVQVTKLIPEKFSTINPTSLAAAKIDKNKPNLWNSPNNGYHNLEGRIIYSGSSGNELKSSTNSVIESNLSPSPISVVLKTVQPQTNTTNSPVSHSTSSTPFKITDYPKSSLSPSVNSLSQSSHQQGLVGSGGSEFTVSAVMHTHPQAINNHKPAEGASSTTSPPQLNFQAPFLASANIGGTPISQGWSVVGKGSHSNERMKPGAVERADISSEKSDNVSEDSSKTTNFDFENFKPQLFGGFKPIYTFPEENSEEQSKFLQTTERQEKML</sequence>
<dbReference type="Proteomes" id="UP001233999">
    <property type="component" value="Unassembled WGS sequence"/>
</dbReference>
<feature type="region of interest" description="Disordered" evidence="1">
    <location>
        <begin position="938"/>
        <end position="981"/>
    </location>
</feature>
<feature type="region of interest" description="Disordered" evidence="1">
    <location>
        <begin position="213"/>
        <end position="233"/>
    </location>
</feature>
<gene>
    <name evidence="3" type="ORF">L9F63_000417</name>
</gene>
<feature type="region of interest" description="Disordered" evidence="1">
    <location>
        <begin position="813"/>
        <end position="866"/>
    </location>
</feature>